<accession>A0A8S9KF16</accession>
<evidence type="ECO:0000313" key="1">
    <source>
        <dbReference type="EMBL" id="KAF2592033.1"/>
    </source>
</evidence>
<dbReference type="AlphaFoldDB" id="A0A8S9KF16"/>
<dbReference type="EMBL" id="QGKW02000007">
    <property type="protein sequence ID" value="KAF2621042.1"/>
    <property type="molecule type" value="Genomic_DNA"/>
</dbReference>
<comment type="caution">
    <text evidence="1">The sequence shown here is derived from an EMBL/GenBank/DDBJ whole genome shotgun (WGS) entry which is preliminary data.</text>
</comment>
<gene>
    <name evidence="2" type="ORF">F2Q68_00039892</name>
    <name evidence="1" type="ORF">F2Q70_00039202</name>
</gene>
<proteinExistence type="predicted"/>
<name>A0A8S9KF16_BRACR</name>
<organism evidence="1">
    <name type="scientific">Brassica cretica</name>
    <name type="common">Mustard</name>
    <dbReference type="NCBI Taxonomy" id="69181"/>
    <lineage>
        <taxon>Eukaryota</taxon>
        <taxon>Viridiplantae</taxon>
        <taxon>Streptophyta</taxon>
        <taxon>Embryophyta</taxon>
        <taxon>Tracheophyta</taxon>
        <taxon>Spermatophyta</taxon>
        <taxon>Magnoliopsida</taxon>
        <taxon>eudicotyledons</taxon>
        <taxon>Gunneridae</taxon>
        <taxon>Pentapetalae</taxon>
        <taxon>rosids</taxon>
        <taxon>malvids</taxon>
        <taxon>Brassicales</taxon>
        <taxon>Brassicaceae</taxon>
        <taxon>Brassiceae</taxon>
        <taxon>Brassica</taxon>
    </lineage>
</organism>
<evidence type="ECO:0000313" key="2">
    <source>
        <dbReference type="EMBL" id="KAF2621042.1"/>
    </source>
</evidence>
<reference evidence="1" key="1">
    <citation type="submission" date="2019-12" db="EMBL/GenBank/DDBJ databases">
        <title>Genome sequencing and annotation of Brassica cretica.</title>
        <authorList>
            <person name="Studholme D.J."/>
            <person name="Sarris P.F."/>
        </authorList>
    </citation>
    <scope>NUCLEOTIDE SEQUENCE</scope>
    <source>
        <strain evidence="2">PFS-001/15</strain>
        <strain evidence="1">PFS-102/07</strain>
        <tissue evidence="1">Leaf</tissue>
    </source>
</reference>
<protein>
    <submittedName>
        <fullName evidence="1">Uncharacterized protein</fullName>
    </submittedName>
</protein>
<sequence length="59" mass="7082">MEDRFHHHHVPEEEKPVIAEDTLTEDAFVYWNLDANIRLDYGVPDASWREMKEILMNNL</sequence>
<dbReference type="EMBL" id="QGKY02000190">
    <property type="protein sequence ID" value="KAF2592033.1"/>
    <property type="molecule type" value="Genomic_DNA"/>
</dbReference>
<dbReference type="Proteomes" id="UP000712281">
    <property type="component" value="Unassembled WGS sequence"/>
</dbReference>